<reference evidence="1" key="1">
    <citation type="submission" date="2024-09" db="EMBL/GenBank/DDBJ databases">
        <title>Black Yeasts Isolated from many extreme environments.</title>
        <authorList>
            <person name="Coleine C."/>
            <person name="Stajich J.E."/>
            <person name="Selbmann L."/>
        </authorList>
    </citation>
    <scope>NUCLEOTIDE SEQUENCE</scope>
    <source>
        <strain evidence="1">CCFEE 5737</strain>
    </source>
</reference>
<proteinExistence type="predicted"/>
<feature type="non-terminal residue" evidence="1">
    <location>
        <position position="1"/>
    </location>
</feature>
<comment type="caution">
    <text evidence="1">The sequence shown here is derived from an EMBL/GenBank/DDBJ whole genome shotgun (WGS) entry which is preliminary data.</text>
</comment>
<gene>
    <name evidence="1" type="ORF">LTS18_001973</name>
</gene>
<organism evidence="1 2">
    <name type="scientific">Coniosporium uncinatum</name>
    <dbReference type="NCBI Taxonomy" id="93489"/>
    <lineage>
        <taxon>Eukaryota</taxon>
        <taxon>Fungi</taxon>
        <taxon>Dikarya</taxon>
        <taxon>Ascomycota</taxon>
        <taxon>Pezizomycotina</taxon>
        <taxon>Dothideomycetes</taxon>
        <taxon>Dothideomycetes incertae sedis</taxon>
        <taxon>Coniosporium</taxon>
    </lineage>
</organism>
<name>A0ACC3DE26_9PEZI</name>
<dbReference type="Proteomes" id="UP001186974">
    <property type="component" value="Unassembled WGS sequence"/>
</dbReference>
<sequence>REVDILRAIDHPSLIHLKAFGCDDTQALLVLNYCPGGDLFDVASQHQSYLTPPVVQRIFAELVDAVLYLHGQGVVHRDIKLENVLANIPPHQLPLLSSPQNHSQPLVALTDLGLSRYIPQPPQSPLLTTRCGSEDYAAPEILLGQPYDGRATDAWALGVLLYSLMEGRLPFDPMPGKKTRTKATHRIARCDWGWSRFGDEDGEWDPVKGKGWEGAKKVVDGLIRKRGRLSLDAVKQLEWVQTGIGVEGGLSRERTYDDDDDEMEG</sequence>
<accession>A0ACC3DE26</accession>
<dbReference type="EMBL" id="JAWDJW010005990">
    <property type="protein sequence ID" value="KAK3066142.1"/>
    <property type="molecule type" value="Genomic_DNA"/>
</dbReference>
<protein>
    <submittedName>
        <fullName evidence="1">Uncharacterized protein</fullName>
    </submittedName>
</protein>
<evidence type="ECO:0000313" key="1">
    <source>
        <dbReference type="EMBL" id="KAK3066142.1"/>
    </source>
</evidence>
<evidence type="ECO:0000313" key="2">
    <source>
        <dbReference type="Proteomes" id="UP001186974"/>
    </source>
</evidence>
<keyword evidence="2" id="KW-1185">Reference proteome</keyword>